<keyword evidence="3" id="KW-1185">Reference proteome</keyword>
<comment type="caution">
    <text evidence="2">The sequence shown here is derived from an EMBL/GenBank/DDBJ whole genome shotgun (WGS) entry which is preliminary data.</text>
</comment>
<evidence type="ECO:0000313" key="2">
    <source>
        <dbReference type="EMBL" id="KAB8061108.1"/>
    </source>
</evidence>
<dbReference type="SUPFAM" id="SSF46689">
    <property type="entry name" value="Homeodomain-like"/>
    <property type="match status" value="1"/>
</dbReference>
<name>A0A6I1I288_9BURK</name>
<reference evidence="2 3" key="1">
    <citation type="submission" date="2019-10" db="EMBL/GenBank/DDBJ databases">
        <title>Three novel species isolated from a subtropical stream in China.</title>
        <authorList>
            <person name="Lu H."/>
        </authorList>
    </citation>
    <scope>NUCLEOTIDE SEQUENCE [LARGE SCALE GENOMIC DNA]</scope>
    <source>
        <strain evidence="2 3">FT13W</strain>
    </source>
</reference>
<evidence type="ECO:0000256" key="1">
    <source>
        <dbReference type="SAM" id="Phobius"/>
    </source>
</evidence>
<protein>
    <submittedName>
        <fullName evidence="2">TetR/AcrR family transcriptional regulator</fullName>
    </submittedName>
</protein>
<feature type="transmembrane region" description="Helical" evidence="1">
    <location>
        <begin position="21"/>
        <end position="44"/>
    </location>
</feature>
<sequence length="194" mass="20904">MTIATTSPRPGRPPSITRERIADAGIALGLPAMTFTGVAALLGVSHVALYKHVAHLAALKLLVAEEIFSRWQLPAPGEGDLENYLLRFSASLRALVKSHPGLAPYLLRRKATTPAMLARIDAHQTQVAHAYQLPKQRARWLLSTVALHCVALADTAYAPAGDAWQDGDEDDNAIEAEFDLGMRALVIGALAMRP</sequence>
<dbReference type="SUPFAM" id="SSF48498">
    <property type="entry name" value="Tetracyclin repressor-like, C-terminal domain"/>
    <property type="match status" value="1"/>
</dbReference>
<accession>A0A6I1I288</accession>
<dbReference type="RefSeq" id="WP_152284671.1">
    <property type="nucleotide sequence ID" value="NZ_WFLI01000039.1"/>
</dbReference>
<dbReference type="InterPro" id="IPR036271">
    <property type="entry name" value="Tet_transcr_reg_TetR-rel_C_sf"/>
</dbReference>
<dbReference type="Gene3D" id="1.10.357.10">
    <property type="entry name" value="Tetracycline Repressor, domain 2"/>
    <property type="match status" value="1"/>
</dbReference>
<dbReference type="EMBL" id="WFLI01000039">
    <property type="protein sequence ID" value="KAB8061108.1"/>
    <property type="molecule type" value="Genomic_DNA"/>
</dbReference>
<proteinExistence type="predicted"/>
<evidence type="ECO:0000313" key="3">
    <source>
        <dbReference type="Proteomes" id="UP000468717"/>
    </source>
</evidence>
<gene>
    <name evidence="2" type="ORF">GCN75_24230</name>
</gene>
<dbReference type="AlphaFoldDB" id="A0A6I1I288"/>
<keyword evidence="1" id="KW-1133">Transmembrane helix</keyword>
<keyword evidence="1" id="KW-0812">Transmembrane</keyword>
<dbReference type="InterPro" id="IPR009057">
    <property type="entry name" value="Homeodomain-like_sf"/>
</dbReference>
<dbReference type="Proteomes" id="UP000468717">
    <property type="component" value="Unassembled WGS sequence"/>
</dbReference>
<organism evidence="2 3">
    <name type="scientific">Janthinobacterium violaceinigrum</name>
    <dbReference type="NCBI Taxonomy" id="2654252"/>
    <lineage>
        <taxon>Bacteria</taxon>
        <taxon>Pseudomonadati</taxon>
        <taxon>Pseudomonadota</taxon>
        <taxon>Betaproteobacteria</taxon>
        <taxon>Burkholderiales</taxon>
        <taxon>Oxalobacteraceae</taxon>
        <taxon>Janthinobacterium</taxon>
    </lineage>
</organism>
<keyword evidence="1" id="KW-0472">Membrane</keyword>